<feature type="compositionally biased region" description="Low complexity" evidence="1">
    <location>
        <begin position="974"/>
        <end position="987"/>
    </location>
</feature>
<feature type="compositionally biased region" description="Acidic residues" evidence="1">
    <location>
        <begin position="280"/>
        <end position="366"/>
    </location>
</feature>
<organism evidence="4 5">
    <name type="scientific">Zancudomyces culisetae</name>
    <name type="common">Gut fungus</name>
    <name type="synonym">Smittium culisetae</name>
    <dbReference type="NCBI Taxonomy" id="1213189"/>
    <lineage>
        <taxon>Eukaryota</taxon>
        <taxon>Fungi</taxon>
        <taxon>Fungi incertae sedis</taxon>
        <taxon>Zoopagomycota</taxon>
        <taxon>Kickxellomycotina</taxon>
        <taxon>Harpellomycetes</taxon>
        <taxon>Harpellales</taxon>
        <taxon>Legeriomycetaceae</taxon>
        <taxon>Zancudomyces</taxon>
    </lineage>
</organism>
<feature type="region of interest" description="Disordered" evidence="1">
    <location>
        <begin position="99"/>
        <end position="132"/>
    </location>
</feature>
<dbReference type="InterPro" id="IPR001870">
    <property type="entry name" value="B30.2/SPRY"/>
</dbReference>
<feature type="compositionally biased region" description="Basic and acidic residues" evidence="1">
    <location>
        <begin position="22"/>
        <end position="31"/>
    </location>
</feature>
<feature type="region of interest" description="Disordered" evidence="1">
    <location>
        <begin position="1"/>
        <end position="62"/>
    </location>
</feature>
<dbReference type="InterPro" id="IPR003877">
    <property type="entry name" value="SPRY_dom"/>
</dbReference>
<name>A0A1R1PU21_ZANCU</name>
<dbReference type="PROSITE" id="PS50897">
    <property type="entry name" value="CTLH"/>
    <property type="match status" value="1"/>
</dbReference>
<dbReference type="InterPro" id="IPR035782">
    <property type="entry name" value="SPRY_RanBP9/10"/>
</dbReference>
<sequence length="1039" mass="112929">MDGQNTRNNNNNDDNNNNNDNNNERDVRAEQEVVQGPATLRQRSTRSGMDISGEGGRDVGNVGHEETYVSLIEFGDLMERLEGQRAGMGMGGLSTLSGIGGRQASISESQRETGEEGDISQTLGVARGGSNMVRGRGLEMGVARAGSSGAEASGDINSGNSEREQARGRTRQQGVGQEAEEGIELEAGTRAGTRTGTRIRVGNLGDWTFTRGGVRFGGTGAAELMLNRGLNLGLALGGSGSGGGTGSIRGRGITGSGGGRDTVVDIGLGGFTSDHLDIAGGEEEEEEEEEEDESDDESDEQDDSEEESEESLELNSSEEEDVGEEVLNSSDEDSMYSDEDEEDEELEEEVEEEEEEQIGEGDMDVDVDVDVNVDSQILHDIGESEGGGKTRGGKMKAKQVKSFELPEYLKETAFGQKWHSLDRQETQIRDGEKKIVHQMKFPNRWNRKDSHSTVKVISGKRGLQVDYVGKGKDDADAGMVRTNYAIPKEAGIFYFEVRVISQGQEGYIGVGFCGRDVPLGRLPGWDPNSWGYHGDDGNSFLCNGHGKSYGPTYGTDDVIGCGINFMTKEGFFTKNGVYLGTAFSKLDFKGAIYGCIGMRTVGEKIDANFGQKKFQFDIESYVSKQRQELWSEVKATNIKPYLANVEDSSKKVDEKQIIEELVLAYLVHHGYGATADAFVENSVTLRQNQTHNEHGDSRAAKMLREPYVEQRKRICQLIKAGQVFLALDQIRSFYPNLICMNPELIFKMRCQGFVELVKVVYNEGEGGEGNGTTLVDLMADVNFVSSSNDVMDVDDEPPLTASYPYYCGNGNSAATNNSGAACVENSSSPKKKSSISNNSIGTNGVGVGVASATSHEFNYVIVTDDFPKYHVGDLHQLTNKQAAQHIFSYGKILHEYYYNYHHNNRYSTATGSTSNTLDLVGDGQFSNKNIIETLNETFSLLAYKNPHLQRETKRMFNDRGSVGSIESVGSVGSVGSAGSAGSVGSVDGRLKDKALRPRAKPKSRAAIRLNKLRAKDRRASSCRYVGEPGRGSECGDFGN</sequence>
<reference evidence="5" key="1">
    <citation type="submission" date="2017-01" db="EMBL/GenBank/DDBJ databases">
        <authorList>
            <person name="Wang Y."/>
            <person name="White M."/>
            <person name="Kvist S."/>
            <person name="Moncalvo J.-M."/>
        </authorList>
    </citation>
    <scope>NUCLEOTIDE SEQUENCE [LARGE SCALE GENOMIC DNA]</scope>
    <source>
        <strain evidence="5">COL-18-3</strain>
    </source>
</reference>
<dbReference type="PROSITE" id="PS50188">
    <property type="entry name" value="B302_SPRY"/>
    <property type="match status" value="1"/>
</dbReference>
<dbReference type="SUPFAM" id="SSF49899">
    <property type="entry name" value="Concanavalin A-like lectins/glucanases"/>
    <property type="match status" value="1"/>
</dbReference>
<dbReference type="InterPro" id="IPR050618">
    <property type="entry name" value="Ubq-SigPath_Reg"/>
</dbReference>
<evidence type="ECO:0000313" key="5">
    <source>
        <dbReference type="Proteomes" id="UP000188320"/>
    </source>
</evidence>
<feature type="compositionally biased region" description="Low complexity" evidence="1">
    <location>
        <begin position="145"/>
        <end position="154"/>
    </location>
</feature>
<dbReference type="SMART" id="SM00449">
    <property type="entry name" value="SPRY"/>
    <property type="match status" value="1"/>
</dbReference>
<dbReference type="Pfam" id="PF10607">
    <property type="entry name" value="CTLH"/>
    <property type="match status" value="1"/>
</dbReference>
<gene>
    <name evidence="4" type="ORF">AX774_g2088</name>
</gene>
<feature type="domain" description="B30.2/SPRY" evidence="2">
    <location>
        <begin position="423"/>
        <end position="614"/>
    </location>
</feature>
<proteinExistence type="predicted"/>
<dbReference type="EMBL" id="LSSK01000204">
    <property type="protein sequence ID" value="OMH84392.1"/>
    <property type="molecule type" value="Genomic_DNA"/>
</dbReference>
<evidence type="ECO:0000259" key="2">
    <source>
        <dbReference type="PROSITE" id="PS50188"/>
    </source>
</evidence>
<dbReference type="InterPro" id="IPR006595">
    <property type="entry name" value="CTLH_C"/>
</dbReference>
<dbReference type="PROSITE" id="PS50896">
    <property type="entry name" value="LISH"/>
    <property type="match status" value="1"/>
</dbReference>
<dbReference type="Gene3D" id="2.60.120.920">
    <property type="match status" value="1"/>
</dbReference>
<dbReference type="InterPro" id="IPR006594">
    <property type="entry name" value="LisH"/>
</dbReference>
<feature type="compositionally biased region" description="Gly residues" evidence="1">
    <location>
        <begin position="239"/>
        <end position="260"/>
    </location>
</feature>
<keyword evidence="5" id="KW-1185">Reference proteome</keyword>
<feature type="compositionally biased region" description="Low complexity" evidence="1">
    <location>
        <begin position="8"/>
        <end position="21"/>
    </location>
</feature>
<comment type="caution">
    <text evidence="4">The sequence shown here is derived from an EMBL/GenBank/DDBJ whole genome shotgun (WGS) entry which is preliminary data.</text>
</comment>
<dbReference type="SMART" id="SM00668">
    <property type="entry name" value="CTLH"/>
    <property type="match status" value="1"/>
</dbReference>
<dbReference type="PANTHER" id="PTHR12864">
    <property type="entry name" value="RAN BINDING PROTEIN 9-RELATED"/>
    <property type="match status" value="1"/>
</dbReference>
<feature type="region of interest" description="Disordered" evidence="1">
    <location>
        <begin position="239"/>
        <end position="366"/>
    </location>
</feature>
<protein>
    <submittedName>
        <fullName evidence="4">Ran-binding protein 10</fullName>
    </submittedName>
</protein>
<feature type="domain" description="CTLH" evidence="3">
    <location>
        <begin position="707"/>
        <end position="764"/>
    </location>
</feature>
<feature type="region of interest" description="Disordered" evidence="1">
    <location>
        <begin position="974"/>
        <end position="1003"/>
    </location>
</feature>
<dbReference type="Pfam" id="PF00622">
    <property type="entry name" value="SPRY"/>
    <property type="match status" value="1"/>
</dbReference>
<dbReference type="InterPro" id="IPR013320">
    <property type="entry name" value="ConA-like_dom_sf"/>
</dbReference>
<evidence type="ECO:0000256" key="1">
    <source>
        <dbReference type="SAM" id="MobiDB-lite"/>
    </source>
</evidence>
<dbReference type="OrthoDB" id="25503at2759"/>
<dbReference type="InterPro" id="IPR024964">
    <property type="entry name" value="CTLH/CRA"/>
</dbReference>
<dbReference type="CDD" id="cd12909">
    <property type="entry name" value="SPRY_RanBP9_10"/>
    <property type="match status" value="1"/>
</dbReference>
<accession>A0A1R1PU21</accession>
<dbReference type="AlphaFoldDB" id="A0A1R1PU21"/>
<dbReference type="InterPro" id="IPR043136">
    <property type="entry name" value="B30.2/SPRY_sf"/>
</dbReference>
<dbReference type="Proteomes" id="UP000188320">
    <property type="component" value="Unassembled WGS sequence"/>
</dbReference>
<evidence type="ECO:0000313" key="4">
    <source>
        <dbReference type="EMBL" id="OMH84392.1"/>
    </source>
</evidence>
<feature type="region of interest" description="Disordered" evidence="1">
    <location>
        <begin position="144"/>
        <end position="180"/>
    </location>
</feature>
<evidence type="ECO:0000259" key="3">
    <source>
        <dbReference type="PROSITE" id="PS50897"/>
    </source>
</evidence>